<accession>A0A0R3SDP9</accession>
<dbReference type="OrthoDB" id="193931at2759"/>
<dbReference type="Proteomes" id="UP000274504">
    <property type="component" value="Unassembled WGS sequence"/>
</dbReference>
<evidence type="ECO:0000313" key="2">
    <source>
        <dbReference type="EMBL" id="VDL22623.1"/>
    </source>
</evidence>
<name>A0A0R3SDP9_HYMDI</name>
<proteinExistence type="predicted"/>
<dbReference type="STRING" id="6216.A0A0R3SDP9"/>
<reference evidence="4" key="1">
    <citation type="submission" date="2017-02" db="UniProtKB">
        <authorList>
            <consortium name="WormBaseParasite"/>
        </authorList>
    </citation>
    <scope>IDENTIFICATION</scope>
</reference>
<feature type="compositionally biased region" description="Polar residues" evidence="1">
    <location>
        <begin position="14"/>
        <end position="34"/>
    </location>
</feature>
<feature type="compositionally biased region" description="Low complexity" evidence="1">
    <location>
        <begin position="201"/>
        <end position="215"/>
    </location>
</feature>
<dbReference type="InterPro" id="IPR011009">
    <property type="entry name" value="Kinase-like_dom_sf"/>
</dbReference>
<gene>
    <name evidence="2" type="ORF">HDID_LOCUS2826</name>
</gene>
<feature type="region of interest" description="Disordered" evidence="1">
    <location>
        <begin position="118"/>
        <end position="219"/>
    </location>
</feature>
<sequence length="268" mass="28909">MPLLENPKPGSPMYSYTSPPVNNPSIEPDSTSSGMLLPGQLPQNPSSMLYPSNYNPSQPKPGYLNPGANNTNAINSNNNSTNNNGAMSDIMSHSMMQTSLQPGVTSANNSAAGSFYCWPPPPNGPNPPSNPPTNNVSRMPHMAQRRTSGASATGYRISPHNPPPASDYSHAQQYYFRQQQQQHKAVSETGAYTGSKLPTTGNSSANPSSGSGSSNWKERPHVGKYSLIRTIGKGNFAKVKLAQHVTTGMEVSKTMFHKKWHFDSTEIM</sequence>
<dbReference type="SUPFAM" id="SSF56112">
    <property type="entry name" value="Protein kinase-like (PK-like)"/>
    <property type="match status" value="1"/>
</dbReference>
<evidence type="ECO:0000256" key="1">
    <source>
        <dbReference type="SAM" id="MobiDB-lite"/>
    </source>
</evidence>
<feature type="compositionally biased region" description="Low complexity" evidence="1">
    <location>
        <begin position="172"/>
        <end position="182"/>
    </location>
</feature>
<feature type="compositionally biased region" description="Low complexity" evidence="1">
    <location>
        <begin position="68"/>
        <end position="84"/>
    </location>
</feature>
<dbReference type="AlphaFoldDB" id="A0A0R3SDP9"/>
<dbReference type="WBParaSite" id="HDID_0000282801-mRNA-1">
    <property type="protein sequence ID" value="HDID_0000282801-mRNA-1"/>
    <property type="gene ID" value="HDID_0000282801"/>
</dbReference>
<dbReference type="Gene3D" id="3.30.200.20">
    <property type="entry name" value="Phosphorylase Kinase, domain 1"/>
    <property type="match status" value="1"/>
</dbReference>
<feature type="compositionally biased region" description="Polar residues" evidence="1">
    <location>
        <begin position="41"/>
        <end position="57"/>
    </location>
</feature>
<protein>
    <submittedName>
        <fullName evidence="4">Protein kinase domain-containing protein</fullName>
    </submittedName>
</protein>
<feature type="region of interest" description="Disordered" evidence="1">
    <location>
        <begin position="1"/>
        <end position="88"/>
    </location>
</feature>
<organism evidence="4">
    <name type="scientific">Hymenolepis diminuta</name>
    <name type="common">Rat tapeworm</name>
    <dbReference type="NCBI Taxonomy" id="6216"/>
    <lineage>
        <taxon>Eukaryota</taxon>
        <taxon>Metazoa</taxon>
        <taxon>Spiralia</taxon>
        <taxon>Lophotrochozoa</taxon>
        <taxon>Platyhelminthes</taxon>
        <taxon>Cestoda</taxon>
        <taxon>Eucestoda</taxon>
        <taxon>Cyclophyllidea</taxon>
        <taxon>Hymenolepididae</taxon>
        <taxon>Hymenolepis</taxon>
    </lineage>
</organism>
<feature type="compositionally biased region" description="Polar residues" evidence="1">
    <location>
        <begin position="190"/>
        <end position="200"/>
    </location>
</feature>
<evidence type="ECO:0000313" key="3">
    <source>
        <dbReference type="Proteomes" id="UP000274504"/>
    </source>
</evidence>
<feature type="compositionally biased region" description="Pro residues" evidence="1">
    <location>
        <begin position="118"/>
        <end position="131"/>
    </location>
</feature>
<evidence type="ECO:0000313" key="4">
    <source>
        <dbReference type="WBParaSite" id="HDID_0000282801-mRNA-1"/>
    </source>
</evidence>
<reference evidence="2 3" key="2">
    <citation type="submission" date="2018-11" db="EMBL/GenBank/DDBJ databases">
        <authorList>
            <consortium name="Pathogen Informatics"/>
        </authorList>
    </citation>
    <scope>NUCLEOTIDE SEQUENCE [LARGE SCALE GENOMIC DNA]</scope>
</reference>
<dbReference type="EMBL" id="UYSG01000749">
    <property type="protein sequence ID" value="VDL22623.1"/>
    <property type="molecule type" value="Genomic_DNA"/>
</dbReference>